<keyword evidence="7" id="KW-0675">Receptor</keyword>
<dbReference type="Gene3D" id="2.60.40.10">
    <property type="entry name" value="Immunoglobulins"/>
    <property type="match status" value="1"/>
</dbReference>
<comment type="subcellular location">
    <subcellularLocation>
        <location evidence="1">Membrane</location>
        <topology evidence="1">Single-pass type I membrane protein</topology>
    </subcellularLocation>
</comment>
<keyword evidence="8" id="KW-0325">Glycoprotein</keyword>
<keyword evidence="3 10" id="KW-0732">Signal</keyword>
<protein>
    <recommendedName>
        <fullName evidence="11">Fibronectin type-III domain-containing protein</fullName>
    </recommendedName>
</protein>
<evidence type="ECO:0000256" key="5">
    <source>
        <dbReference type="ARBA" id="ARBA00023136"/>
    </source>
</evidence>
<evidence type="ECO:0000259" key="11">
    <source>
        <dbReference type="PROSITE" id="PS50853"/>
    </source>
</evidence>
<evidence type="ECO:0000256" key="10">
    <source>
        <dbReference type="SAM" id="SignalP"/>
    </source>
</evidence>
<proteinExistence type="predicted"/>
<comment type="caution">
    <text evidence="12">The sequence shown here is derived from an EMBL/GenBank/DDBJ whole genome shotgun (WGS) entry which is preliminary data.</text>
</comment>
<dbReference type="PANTHER" id="PTHR23037:SF35">
    <property type="entry name" value="FIBRONECTIN TYPE-III DOMAIN-CONTAINING PROTEIN"/>
    <property type="match status" value="1"/>
</dbReference>
<gene>
    <name evidence="12" type="ORF">UPYG_G00139830</name>
</gene>
<evidence type="ECO:0000256" key="9">
    <source>
        <dbReference type="SAM" id="Phobius"/>
    </source>
</evidence>
<dbReference type="EMBL" id="JAGEUA010000004">
    <property type="protein sequence ID" value="KAL0984314.1"/>
    <property type="molecule type" value="Genomic_DNA"/>
</dbReference>
<keyword evidence="2 9" id="KW-0812">Transmembrane</keyword>
<dbReference type="PANTHER" id="PTHR23037">
    <property type="entry name" value="CYTOKINE RECEPTOR"/>
    <property type="match status" value="1"/>
</dbReference>
<evidence type="ECO:0000256" key="8">
    <source>
        <dbReference type="ARBA" id="ARBA00023180"/>
    </source>
</evidence>
<accession>A0ABD0XK25</accession>
<evidence type="ECO:0000256" key="1">
    <source>
        <dbReference type="ARBA" id="ARBA00004479"/>
    </source>
</evidence>
<evidence type="ECO:0000256" key="2">
    <source>
        <dbReference type="ARBA" id="ARBA00022692"/>
    </source>
</evidence>
<dbReference type="InterPro" id="IPR013783">
    <property type="entry name" value="Ig-like_fold"/>
</dbReference>
<reference evidence="12 13" key="1">
    <citation type="submission" date="2024-06" db="EMBL/GenBank/DDBJ databases">
        <authorList>
            <person name="Pan Q."/>
            <person name="Wen M."/>
            <person name="Jouanno E."/>
            <person name="Zahm M."/>
            <person name="Klopp C."/>
            <person name="Cabau C."/>
            <person name="Louis A."/>
            <person name="Berthelot C."/>
            <person name="Parey E."/>
            <person name="Roest Crollius H."/>
            <person name="Montfort J."/>
            <person name="Robinson-Rechavi M."/>
            <person name="Bouchez O."/>
            <person name="Lampietro C."/>
            <person name="Lopez Roques C."/>
            <person name="Donnadieu C."/>
            <person name="Postlethwait J."/>
            <person name="Bobe J."/>
            <person name="Verreycken H."/>
            <person name="Guiguen Y."/>
        </authorList>
    </citation>
    <scope>NUCLEOTIDE SEQUENCE [LARGE SCALE GENOMIC DNA]</scope>
    <source>
        <strain evidence="12">Up_M1</strain>
        <tissue evidence="12">Testis</tissue>
    </source>
</reference>
<evidence type="ECO:0000313" key="12">
    <source>
        <dbReference type="EMBL" id="KAL0984314.1"/>
    </source>
</evidence>
<evidence type="ECO:0000256" key="3">
    <source>
        <dbReference type="ARBA" id="ARBA00022729"/>
    </source>
</evidence>
<evidence type="ECO:0000313" key="13">
    <source>
        <dbReference type="Proteomes" id="UP001557470"/>
    </source>
</evidence>
<name>A0ABD0XK25_UMBPY</name>
<evidence type="ECO:0000256" key="4">
    <source>
        <dbReference type="ARBA" id="ARBA00022989"/>
    </source>
</evidence>
<keyword evidence="5 9" id="KW-0472">Membrane</keyword>
<feature type="chain" id="PRO_5044869571" description="Fibronectin type-III domain-containing protein" evidence="10">
    <location>
        <begin position="19"/>
        <end position="466"/>
    </location>
</feature>
<organism evidence="12 13">
    <name type="scientific">Umbra pygmaea</name>
    <name type="common">Eastern mudminnow</name>
    <dbReference type="NCBI Taxonomy" id="75934"/>
    <lineage>
        <taxon>Eukaryota</taxon>
        <taxon>Metazoa</taxon>
        <taxon>Chordata</taxon>
        <taxon>Craniata</taxon>
        <taxon>Vertebrata</taxon>
        <taxon>Euteleostomi</taxon>
        <taxon>Actinopterygii</taxon>
        <taxon>Neopterygii</taxon>
        <taxon>Teleostei</taxon>
        <taxon>Protacanthopterygii</taxon>
        <taxon>Esociformes</taxon>
        <taxon>Umbridae</taxon>
        <taxon>Umbra</taxon>
    </lineage>
</organism>
<feature type="transmembrane region" description="Helical" evidence="9">
    <location>
        <begin position="254"/>
        <end position="274"/>
    </location>
</feature>
<dbReference type="PROSITE" id="PS50853">
    <property type="entry name" value="FN3"/>
    <property type="match status" value="1"/>
</dbReference>
<evidence type="ECO:0000256" key="7">
    <source>
        <dbReference type="ARBA" id="ARBA00023170"/>
    </source>
</evidence>
<dbReference type="AlphaFoldDB" id="A0ABD0XK25"/>
<evidence type="ECO:0000256" key="6">
    <source>
        <dbReference type="ARBA" id="ARBA00023157"/>
    </source>
</evidence>
<dbReference type="InterPro" id="IPR003961">
    <property type="entry name" value="FN3_dom"/>
</dbReference>
<dbReference type="Proteomes" id="UP001557470">
    <property type="component" value="Unassembled WGS sequence"/>
</dbReference>
<dbReference type="GO" id="GO:0016020">
    <property type="term" value="C:membrane"/>
    <property type="evidence" value="ECO:0007669"/>
    <property type="project" value="UniProtKB-SubCell"/>
</dbReference>
<dbReference type="CDD" id="cd00063">
    <property type="entry name" value="FN3"/>
    <property type="match status" value="1"/>
</dbReference>
<keyword evidence="6" id="KW-1015">Disulfide bond</keyword>
<keyword evidence="13" id="KW-1185">Reference proteome</keyword>
<dbReference type="SUPFAM" id="SSF49265">
    <property type="entry name" value="Fibronectin type III"/>
    <property type="match status" value="1"/>
</dbReference>
<sequence>MLLLLTLVLLYSMNCLNGNYTTTGPKYSLDCVNDYLYTIYCSLSILPEETHTPQTSYWLVFMYSYIGAQSPKFHCVLTKMDDIYSCRLDTYKQAAVIDAGPFYDILTFNISLYHKGSDGHTSVTLLDEEYMPRKHIKPNAPFNLTVTRMSNQYCITWMSIYEDYLSINLLNEYLKYEVMFKQSGHNDKSLEVRNTTILSVSDDYFEPHTEYSVKVRCIPNQVHYKGQWSEWTPATRWKTDAIRLVAELPKNTPFSAMFCLLIPVMIILCSIPIIRLKKNTFIPTPATYFESLYSNCDGDFQSWVVTPDYNAELLKTEETLRIDILTEASTVLEASTLQGQDHVFQECPVNNLSKPTAEAFFFGLPYAVSLGPPLRAPRSPLQSLSLSEPESNIEVDSGCWLHSTGSLEQESAWYRNELNNRDYCMLSDMLVFSKTSETVTDTWHSGSLFSEVMYDGEHKVEPLNIN</sequence>
<keyword evidence="4 9" id="KW-1133">Transmembrane helix</keyword>
<feature type="domain" description="Fibronectin type-III" evidence="11">
    <location>
        <begin position="140"/>
        <end position="242"/>
    </location>
</feature>
<dbReference type="InterPro" id="IPR036116">
    <property type="entry name" value="FN3_sf"/>
</dbReference>
<feature type="signal peptide" evidence="10">
    <location>
        <begin position="1"/>
        <end position="18"/>
    </location>
</feature>